<dbReference type="SMART" id="SM00922">
    <property type="entry name" value="MR_MLE"/>
    <property type="match status" value="1"/>
</dbReference>
<feature type="binding site" evidence="4">
    <location>
        <position position="214"/>
    </location>
    <ligand>
        <name>Mg(2+)</name>
        <dbReference type="ChEBI" id="CHEBI:18420"/>
    </ligand>
</feature>
<dbReference type="RefSeq" id="WP_069810629.1">
    <property type="nucleotide sequence ID" value="NZ_CP017305.1"/>
</dbReference>
<comment type="catalytic activity">
    <reaction evidence="4">
        <text>(1R,6R)-6-hydroxy-2-succinyl-cyclohexa-2,4-diene-1-carboxylate = 2-succinylbenzoate + H2O</text>
        <dbReference type="Rhea" id="RHEA:10196"/>
        <dbReference type="ChEBI" id="CHEBI:15377"/>
        <dbReference type="ChEBI" id="CHEBI:18325"/>
        <dbReference type="ChEBI" id="CHEBI:58689"/>
        <dbReference type="EC" id="4.2.1.113"/>
    </reaction>
</comment>
<dbReference type="InterPro" id="IPR013342">
    <property type="entry name" value="Mandelate_racemase_C"/>
</dbReference>
<evidence type="ECO:0000259" key="6">
    <source>
        <dbReference type="SMART" id="SM00922"/>
    </source>
</evidence>
<dbReference type="SFLD" id="SFLDS00001">
    <property type="entry name" value="Enolase"/>
    <property type="match status" value="1"/>
</dbReference>
<dbReference type="UniPathway" id="UPA00079"/>
<dbReference type="InterPro" id="IPR036849">
    <property type="entry name" value="Enolase-like_C_sf"/>
</dbReference>
<dbReference type="STRING" id="274537.BIU88_10025"/>
<dbReference type="InterPro" id="IPR029065">
    <property type="entry name" value="Enolase_C-like"/>
</dbReference>
<feature type="domain" description="Mandelate racemase/muconate lactonizing enzyme C-terminal" evidence="6">
    <location>
        <begin position="138"/>
        <end position="233"/>
    </location>
</feature>
<dbReference type="OrthoDB" id="9775391at2"/>
<feature type="binding site" evidence="4">
    <location>
        <position position="237"/>
    </location>
    <ligand>
        <name>Mg(2+)</name>
        <dbReference type="ChEBI" id="CHEBI:18420"/>
    </ligand>
</feature>
<comment type="cofactor">
    <cofactor evidence="4">
        <name>a divalent metal cation</name>
        <dbReference type="ChEBI" id="CHEBI:60240"/>
    </cofactor>
</comment>
<dbReference type="GO" id="GO:0009063">
    <property type="term" value="P:amino acid catabolic process"/>
    <property type="evidence" value="ECO:0007669"/>
    <property type="project" value="InterPro"/>
</dbReference>
<dbReference type="PANTHER" id="PTHR42916">
    <property type="entry name" value="2-SUCCINYL-5-ENOLPYRUVYL-6-HYDROXY-3-CYCLOHEXENE-1-CARBOXYLATE SYNTHASE"/>
    <property type="match status" value="1"/>
</dbReference>
<evidence type="ECO:0000256" key="4">
    <source>
        <dbReference type="HAMAP-Rule" id="MF_00470"/>
    </source>
</evidence>
<feature type="active site" description="Proton donor" evidence="4">
    <location>
        <position position="159"/>
    </location>
</feature>
<dbReference type="PROSITE" id="PS00909">
    <property type="entry name" value="MR_MLE_2"/>
    <property type="match status" value="1"/>
</dbReference>
<comment type="pathway">
    <text evidence="4">Quinol/quinone metabolism; 1,4-dihydroxy-2-naphthoate biosynthesis; 1,4-dihydroxy-2-naphthoate from chorismate: step 4/7.</text>
</comment>
<dbReference type="Pfam" id="PF21508">
    <property type="entry name" value="MenC_N"/>
    <property type="match status" value="1"/>
</dbReference>
<evidence type="ECO:0000256" key="2">
    <source>
        <dbReference type="ARBA" id="ARBA00022842"/>
    </source>
</evidence>
<sequence>MKPLHADICRYEVPFTAPVTVRGVLLATREGLLLRLKCDGATAYGEVAPLHGLHTESLDEAIQALTAFIPELSRFDLNNADDRRRLIGEAALPPSVATGIEMALVNLEAVATGSLPSFPDAFPPASNIPVNALLAGEPQAVLDRAAQRYAEGFRAFKLKVRKGQLDDAVACIRAFHEAFGDKAELRLDANQSLDFDEAVEFGKALPPDCITYIEEPMTDAALIPDFHAATGLPSALDESLWQRPALLDEIGPAPLGALVIKPNCIGGITKSLDLAAKARRMGLQAVFSSAFESSVSLGLYALLAAVSSPTPAASGLDTASFLASDLTEMPFAAPDGLADPAAAWRDSQRVKPEMIETIASWTL</sequence>
<reference evidence="7" key="1">
    <citation type="submission" date="2016-09" db="EMBL/GenBank/DDBJ databases">
        <title>Genome sequence of Chlorobaculum limnaeum.</title>
        <authorList>
            <person name="Liu Z."/>
            <person name="Tank M."/>
            <person name="Bryant D.A."/>
        </authorList>
    </citation>
    <scope>NUCLEOTIDE SEQUENCE [LARGE SCALE GENOMIC DNA]</scope>
    <source>
        <strain evidence="7">DSM 1677</strain>
    </source>
</reference>
<dbReference type="GO" id="GO:0043748">
    <property type="term" value="F:O-succinylbenzoate synthase activity"/>
    <property type="evidence" value="ECO:0007669"/>
    <property type="project" value="UniProtKB-EC"/>
</dbReference>
<comment type="function">
    <text evidence="4">Converts 2-succinyl-6-hydroxy-2,4-cyclohexadiene-1-carboxylate (SHCHC) to 2-succinylbenzoate (OSB).</text>
</comment>
<gene>
    <name evidence="4" type="primary">menC</name>
    <name evidence="7" type="ORF">BIU88_10025</name>
</gene>
<evidence type="ECO:0000313" key="7">
    <source>
        <dbReference type="EMBL" id="AOS84437.1"/>
    </source>
</evidence>
<dbReference type="Pfam" id="PF13378">
    <property type="entry name" value="MR_MLE_C"/>
    <property type="match status" value="1"/>
</dbReference>
<dbReference type="PANTHER" id="PTHR42916:SF1">
    <property type="entry name" value="PROTEIN PHYLLO, CHLOROPLASTIC"/>
    <property type="match status" value="1"/>
</dbReference>
<keyword evidence="2 4" id="KW-0460">Magnesium</keyword>
<evidence type="ECO:0000256" key="3">
    <source>
        <dbReference type="ARBA" id="ARBA00023239"/>
    </source>
</evidence>
<dbReference type="AlphaFoldDB" id="A0A1D8D573"/>
<evidence type="ECO:0000256" key="1">
    <source>
        <dbReference type="ARBA" id="ARBA00022723"/>
    </source>
</evidence>
<evidence type="ECO:0000256" key="5">
    <source>
        <dbReference type="NCBIfam" id="TIGR01927"/>
    </source>
</evidence>
<dbReference type="InterPro" id="IPR010196">
    <property type="entry name" value="OSB_synthase_MenC1"/>
</dbReference>
<dbReference type="Gene3D" id="3.20.20.120">
    <property type="entry name" value="Enolase-like C-terminal domain"/>
    <property type="match status" value="1"/>
</dbReference>
<proteinExistence type="inferred from homology"/>
<dbReference type="CDD" id="cd03320">
    <property type="entry name" value="OSBS"/>
    <property type="match status" value="1"/>
</dbReference>
<comment type="similarity">
    <text evidence="4">Belongs to the mandelate racemase/muconate lactonizing enzyme family. MenC type 1 subfamily.</text>
</comment>
<organism evidence="7 8">
    <name type="scientific">Chlorobaculum limnaeum</name>
    <dbReference type="NCBI Taxonomy" id="274537"/>
    <lineage>
        <taxon>Bacteria</taxon>
        <taxon>Pseudomonadati</taxon>
        <taxon>Chlorobiota</taxon>
        <taxon>Chlorobiia</taxon>
        <taxon>Chlorobiales</taxon>
        <taxon>Chlorobiaceae</taxon>
        <taxon>Chlorobaculum</taxon>
    </lineage>
</organism>
<dbReference type="EC" id="4.2.1.113" evidence="4 5"/>
<keyword evidence="4" id="KW-0474">Menaquinone biosynthesis</keyword>
<dbReference type="UniPathway" id="UPA01057">
    <property type="reaction ID" value="UER00165"/>
</dbReference>
<keyword evidence="1 4" id="KW-0479">Metal-binding</keyword>
<comment type="pathway">
    <text evidence="4">Quinol/quinone metabolism; menaquinone biosynthesis.</text>
</comment>
<feature type="active site" description="Proton acceptor" evidence="4">
    <location>
        <position position="261"/>
    </location>
</feature>
<accession>A0A1D8D573</accession>
<protein>
    <recommendedName>
        <fullName evidence="4 5">o-succinylbenzoate synthase</fullName>
        <shortName evidence="4">OSB synthase</shortName>
        <shortName evidence="4">OSBS</shortName>
        <ecNumber evidence="4 5">4.2.1.113</ecNumber>
    </recommendedName>
    <alternativeName>
        <fullName evidence="4">4-(2'-carboxyphenyl)-4-oxybutyric acid synthase</fullName>
    </alternativeName>
    <alternativeName>
        <fullName evidence="4">o-succinylbenzoic acid synthase</fullName>
    </alternativeName>
</protein>
<dbReference type="Gene3D" id="3.30.390.10">
    <property type="entry name" value="Enolase-like, N-terminal domain"/>
    <property type="match status" value="1"/>
</dbReference>
<keyword evidence="8" id="KW-1185">Reference proteome</keyword>
<dbReference type="NCBIfam" id="TIGR01927">
    <property type="entry name" value="menC_gam_Gplu"/>
    <property type="match status" value="1"/>
</dbReference>
<dbReference type="InterPro" id="IPR018110">
    <property type="entry name" value="Mandel_Rmase/mucon_lact_enz_CS"/>
</dbReference>
<feature type="binding site" evidence="4">
    <location>
        <position position="188"/>
    </location>
    <ligand>
        <name>Mg(2+)</name>
        <dbReference type="ChEBI" id="CHEBI:18420"/>
    </ligand>
</feature>
<dbReference type="EMBL" id="CP017305">
    <property type="protein sequence ID" value="AOS84437.1"/>
    <property type="molecule type" value="Genomic_DNA"/>
</dbReference>
<dbReference type="Proteomes" id="UP000095185">
    <property type="component" value="Chromosome"/>
</dbReference>
<name>A0A1D8D573_CHLLM</name>
<dbReference type="SUPFAM" id="SSF54826">
    <property type="entry name" value="Enolase N-terminal domain-like"/>
    <property type="match status" value="1"/>
</dbReference>
<dbReference type="GO" id="GO:0000287">
    <property type="term" value="F:magnesium ion binding"/>
    <property type="evidence" value="ECO:0007669"/>
    <property type="project" value="UniProtKB-UniRule"/>
</dbReference>
<dbReference type="InterPro" id="IPR041338">
    <property type="entry name" value="OSBS_N"/>
</dbReference>
<dbReference type="KEGG" id="clz:BIU88_10025"/>
<dbReference type="SFLD" id="SFLDF00009">
    <property type="entry name" value="o-succinylbenzoate_synthase"/>
    <property type="match status" value="1"/>
</dbReference>
<dbReference type="SFLD" id="SFLDG00180">
    <property type="entry name" value="muconate_cycloisomerase"/>
    <property type="match status" value="1"/>
</dbReference>
<dbReference type="InterPro" id="IPR029017">
    <property type="entry name" value="Enolase-like_N"/>
</dbReference>
<evidence type="ECO:0000313" key="8">
    <source>
        <dbReference type="Proteomes" id="UP000095185"/>
    </source>
</evidence>
<dbReference type="HAMAP" id="MF_00470">
    <property type="entry name" value="MenC_1"/>
    <property type="match status" value="1"/>
</dbReference>
<dbReference type="SUPFAM" id="SSF51604">
    <property type="entry name" value="Enolase C-terminal domain-like"/>
    <property type="match status" value="1"/>
</dbReference>
<keyword evidence="3 4" id="KW-0456">Lyase</keyword>
<dbReference type="GO" id="GO:0009234">
    <property type="term" value="P:menaquinone biosynthetic process"/>
    <property type="evidence" value="ECO:0007669"/>
    <property type="project" value="UniProtKB-UniRule"/>
</dbReference>